<sequence length="568" mass="61094">MSAVAQASRVIAARGLGRRFGQHWAVRDIDLDLASGQMLGVVGADGSGKTTLMQMLAAILDPSAGECRVFGLESRRQSKAIAQRIGYMTQGFTLYDTLTAEENLRLAARLRGLDASTYRDRRAALLSMAGLERFFDRPAGKLSGGMRKKLSLCTILIHEPDLLILDEPGLGVDPLSRRQLWDMLQAFRARGASLVVATSYMDEAERCDRLLLLRDGTALATDTPQRVRARADGRVFEITGGDPVATAATLRHRPELRAVQVLANRVRFMTGAVDSPIEAVGGVSAHPAVARLEDVFALDLRRESDDQPNEEAMPPVPVRAGIRSERLCVQFGALRAVDAVSLTVAPGELLALLGPNGAGKTTLIRALCGLIPISGGSAEVAGVVAGPGSALLRQRIGYMSQRFSLYPDLSVGENLAFFSSAYGLATTAALQACAWACTIMELDPQHDSLVAGLSGAQRQRLALACSVLHRPSVLFLDEPTSGIDPLARYRFWWLIRRLAAAGTAILVTTHYLDEANYCDRIGLMDHGRLIGSGTLDELRRATASAADADVETVFVRAIAQVPTREQVA</sequence>
<dbReference type="PANTHER" id="PTHR43038:SF3">
    <property type="entry name" value="ABC TRANSPORTER G FAMILY MEMBER 20 ISOFORM X1"/>
    <property type="match status" value="1"/>
</dbReference>
<gene>
    <name evidence="4" type="ORF">N4264_14970</name>
</gene>
<dbReference type="Pfam" id="PF00005">
    <property type="entry name" value="ABC_tran"/>
    <property type="match status" value="2"/>
</dbReference>
<dbReference type="Gene3D" id="3.40.50.300">
    <property type="entry name" value="P-loop containing nucleotide triphosphate hydrolases"/>
    <property type="match status" value="2"/>
</dbReference>
<dbReference type="InterPro" id="IPR003593">
    <property type="entry name" value="AAA+_ATPase"/>
</dbReference>
<name>A0ABY6B7H4_9GAMM</name>
<dbReference type="GO" id="GO:0005524">
    <property type="term" value="F:ATP binding"/>
    <property type="evidence" value="ECO:0007669"/>
    <property type="project" value="UniProtKB-KW"/>
</dbReference>
<evidence type="ECO:0000256" key="2">
    <source>
        <dbReference type="ARBA" id="ARBA00022840"/>
    </source>
</evidence>
<evidence type="ECO:0000259" key="3">
    <source>
        <dbReference type="PROSITE" id="PS50893"/>
    </source>
</evidence>
<protein>
    <submittedName>
        <fullName evidence="4">ATP-binding cassette domain-containing protein</fullName>
    </submittedName>
</protein>
<feature type="domain" description="ABC transporter" evidence="3">
    <location>
        <begin position="11"/>
        <end position="240"/>
    </location>
</feature>
<dbReference type="EMBL" id="CP104694">
    <property type="protein sequence ID" value="UXI66053.1"/>
    <property type="molecule type" value="Genomic_DNA"/>
</dbReference>
<evidence type="ECO:0000256" key="1">
    <source>
        <dbReference type="ARBA" id="ARBA00022741"/>
    </source>
</evidence>
<dbReference type="InterPro" id="IPR017871">
    <property type="entry name" value="ABC_transporter-like_CS"/>
</dbReference>
<dbReference type="PROSITE" id="PS00211">
    <property type="entry name" value="ABC_TRANSPORTER_1"/>
    <property type="match status" value="1"/>
</dbReference>
<dbReference type="CDD" id="cd03230">
    <property type="entry name" value="ABC_DR_subfamily_A"/>
    <property type="match status" value="2"/>
</dbReference>
<proteinExistence type="predicted"/>
<reference evidence="4" key="1">
    <citation type="submission" date="2022-09" db="EMBL/GenBank/DDBJ databases">
        <title>Tahibacter sp. nov., isolated from a fresh water.</title>
        <authorList>
            <person name="Baek J.H."/>
            <person name="Lee J.K."/>
            <person name="Kim J.M."/>
            <person name="Jeon C.O."/>
        </authorList>
    </citation>
    <scope>NUCLEOTIDE SEQUENCE</scope>
    <source>
        <strain evidence="4">W38</strain>
    </source>
</reference>
<dbReference type="PROSITE" id="PS50893">
    <property type="entry name" value="ABC_TRANSPORTER_2"/>
    <property type="match status" value="2"/>
</dbReference>
<dbReference type="SUPFAM" id="SSF52540">
    <property type="entry name" value="P-loop containing nucleoside triphosphate hydrolases"/>
    <property type="match status" value="2"/>
</dbReference>
<organism evidence="4 5">
    <name type="scientific">Tahibacter amnicola</name>
    <dbReference type="NCBI Taxonomy" id="2976241"/>
    <lineage>
        <taxon>Bacteria</taxon>
        <taxon>Pseudomonadati</taxon>
        <taxon>Pseudomonadota</taxon>
        <taxon>Gammaproteobacteria</taxon>
        <taxon>Lysobacterales</taxon>
        <taxon>Rhodanobacteraceae</taxon>
        <taxon>Tahibacter</taxon>
    </lineage>
</organism>
<dbReference type="Proteomes" id="UP001064632">
    <property type="component" value="Chromosome"/>
</dbReference>
<keyword evidence="5" id="KW-1185">Reference proteome</keyword>
<evidence type="ECO:0000313" key="4">
    <source>
        <dbReference type="EMBL" id="UXI66053.1"/>
    </source>
</evidence>
<dbReference type="InterPro" id="IPR003439">
    <property type="entry name" value="ABC_transporter-like_ATP-bd"/>
</dbReference>
<keyword evidence="1" id="KW-0547">Nucleotide-binding</keyword>
<evidence type="ECO:0000313" key="5">
    <source>
        <dbReference type="Proteomes" id="UP001064632"/>
    </source>
</evidence>
<accession>A0ABY6B7H4</accession>
<keyword evidence="2 4" id="KW-0067">ATP-binding</keyword>
<dbReference type="RefSeq" id="WP_261693039.1">
    <property type="nucleotide sequence ID" value="NZ_CP104694.1"/>
</dbReference>
<dbReference type="InterPro" id="IPR027417">
    <property type="entry name" value="P-loop_NTPase"/>
</dbReference>
<feature type="domain" description="ABC transporter" evidence="3">
    <location>
        <begin position="322"/>
        <end position="551"/>
    </location>
</feature>
<dbReference type="SMART" id="SM00382">
    <property type="entry name" value="AAA"/>
    <property type="match status" value="2"/>
</dbReference>
<dbReference type="PANTHER" id="PTHR43038">
    <property type="entry name" value="ATP-BINDING CASSETTE, SUB-FAMILY H, MEMBER 1"/>
    <property type="match status" value="1"/>
</dbReference>